<accession>A0ACB7X4N4</accession>
<dbReference type="EMBL" id="CM037152">
    <property type="protein sequence ID" value="KAH7835490.1"/>
    <property type="molecule type" value="Genomic_DNA"/>
</dbReference>
<evidence type="ECO:0000313" key="1">
    <source>
        <dbReference type="EMBL" id="KAH7835490.1"/>
    </source>
</evidence>
<proteinExistence type="predicted"/>
<comment type="caution">
    <text evidence="1">The sequence shown here is derived from an EMBL/GenBank/DDBJ whole genome shotgun (WGS) entry which is preliminary data.</text>
</comment>
<name>A0ACB7X4N4_9ERIC</name>
<organism evidence="1 2">
    <name type="scientific">Vaccinium darrowii</name>
    <dbReference type="NCBI Taxonomy" id="229202"/>
    <lineage>
        <taxon>Eukaryota</taxon>
        <taxon>Viridiplantae</taxon>
        <taxon>Streptophyta</taxon>
        <taxon>Embryophyta</taxon>
        <taxon>Tracheophyta</taxon>
        <taxon>Spermatophyta</taxon>
        <taxon>Magnoliopsida</taxon>
        <taxon>eudicotyledons</taxon>
        <taxon>Gunneridae</taxon>
        <taxon>Pentapetalae</taxon>
        <taxon>asterids</taxon>
        <taxon>Ericales</taxon>
        <taxon>Ericaceae</taxon>
        <taxon>Vaccinioideae</taxon>
        <taxon>Vaccinieae</taxon>
        <taxon>Vaccinium</taxon>
    </lineage>
</organism>
<reference evidence="1 2" key="1">
    <citation type="journal article" date="2021" name="Hortic Res">
        <title>High-quality reference genome and annotation aids understanding of berry development for evergreen blueberry (Vaccinium darrowii).</title>
        <authorList>
            <person name="Yu J."/>
            <person name="Hulse-Kemp A.M."/>
            <person name="Babiker E."/>
            <person name="Staton M."/>
        </authorList>
    </citation>
    <scope>NUCLEOTIDE SEQUENCE [LARGE SCALE GENOMIC DNA]</scope>
    <source>
        <strain evidence="2">cv. NJ 8807/NJ 8810</strain>
        <tissue evidence="1">Young leaf</tissue>
    </source>
</reference>
<sequence length="127" mass="14095">MAMAETNPDEAVAAFVKHYYSTFDKNRPGMAELYRENSMMTFDGKKINGLQNIVNMFNSLPFPVCHHDISTVDCQPYGPAGGVLAFVTGTLNVPGQDHPVKFSEMFNLIPIQDTFYVSNAIVRSNKA</sequence>
<evidence type="ECO:0000313" key="2">
    <source>
        <dbReference type="Proteomes" id="UP000828048"/>
    </source>
</evidence>
<gene>
    <name evidence="1" type="ORF">Vadar_026557</name>
</gene>
<keyword evidence="2" id="KW-1185">Reference proteome</keyword>
<dbReference type="Proteomes" id="UP000828048">
    <property type="component" value="Chromosome 2"/>
</dbReference>
<protein>
    <submittedName>
        <fullName evidence="1">Uncharacterized protein</fullName>
    </submittedName>
</protein>